<keyword evidence="4" id="KW-1185">Reference proteome</keyword>
<protein>
    <recommendedName>
        <fullName evidence="5">Pilus assembly protein</fullName>
    </recommendedName>
</protein>
<keyword evidence="2" id="KW-0472">Membrane</keyword>
<evidence type="ECO:0000313" key="4">
    <source>
        <dbReference type="Proteomes" id="UP000242469"/>
    </source>
</evidence>
<feature type="transmembrane region" description="Helical" evidence="2">
    <location>
        <begin position="21"/>
        <end position="41"/>
    </location>
</feature>
<keyword evidence="2" id="KW-0812">Transmembrane</keyword>
<evidence type="ECO:0000256" key="1">
    <source>
        <dbReference type="SAM" id="MobiDB-lite"/>
    </source>
</evidence>
<dbReference type="Proteomes" id="UP000242469">
    <property type="component" value="Unassembled WGS sequence"/>
</dbReference>
<evidence type="ECO:0000313" key="3">
    <source>
        <dbReference type="EMBL" id="SEB07584.1"/>
    </source>
</evidence>
<gene>
    <name evidence="3" type="ORF">SAMN02745729_11589</name>
</gene>
<reference evidence="4" key="1">
    <citation type="submission" date="2016-10" db="EMBL/GenBank/DDBJ databases">
        <authorList>
            <person name="Varghese N."/>
            <person name="Submissions S."/>
        </authorList>
    </citation>
    <scope>NUCLEOTIDE SEQUENCE [LARGE SCALE GENOMIC DNA]</scope>
    <source>
        <strain evidence="4">DSM 11526</strain>
    </source>
</reference>
<feature type="compositionally biased region" description="Polar residues" evidence="1">
    <location>
        <begin position="72"/>
        <end position="93"/>
    </location>
</feature>
<evidence type="ECO:0000256" key="2">
    <source>
        <dbReference type="SAM" id="Phobius"/>
    </source>
</evidence>
<organism evidence="3 4">
    <name type="scientific">Marinobacterium iners DSM 11526</name>
    <dbReference type="NCBI Taxonomy" id="1122198"/>
    <lineage>
        <taxon>Bacteria</taxon>
        <taxon>Pseudomonadati</taxon>
        <taxon>Pseudomonadota</taxon>
        <taxon>Gammaproteobacteria</taxon>
        <taxon>Oceanospirillales</taxon>
        <taxon>Oceanospirillaceae</taxon>
        <taxon>Marinobacterium</taxon>
    </lineage>
</organism>
<dbReference type="STRING" id="1122198.SAMN02745729_11589"/>
<name>A0A1H4GDG3_9GAMM</name>
<accession>A0A1H4GDG3</accession>
<proteinExistence type="predicted"/>
<dbReference type="RefSeq" id="WP_254775056.1">
    <property type="nucleotide sequence ID" value="NZ_FNRJ01000015.1"/>
</dbReference>
<feature type="region of interest" description="Disordered" evidence="1">
    <location>
        <begin position="53"/>
        <end position="93"/>
    </location>
</feature>
<sequence length="93" mass="9777">MKRISATNPMAKKQRGQGMSEYIIITALIAVAAIGVFAAFGDVIGNQTAAMAQEMSGNSGQDEVDAAGDNADQASTYAEQQDNLSTYNSQNNQ</sequence>
<evidence type="ECO:0008006" key="5">
    <source>
        <dbReference type="Google" id="ProtNLM"/>
    </source>
</evidence>
<dbReference type="AlphaFoldDB" id="A0A1H4GDG3"/>
<dbReference type="EMBL" id="FNRJ01000015">
    <property type="protein sequence ID" value="SEB07584.1"/>
    <property type="molecule type" value="Genomic_DNA"/>
</dbReference>
<keyword evidence="2" id="KW-1133">Transmembrane helix</keyword>